<evidence type="ECO:0000313" key="5">
    <source>
        <dbReference type="EMBL" id="PWE21697.1"/>
    </source>
</evidence>
<dbReference type="Pfam" id="PF05175">
    <property type="entry name" value="MTS"/>
    <property type="match status" value="1"/>
</dbReference>
<dbReference type="RefSeq" id="WP_066350894.1">
    <property type="nucleotide sequence ID" value="NZ_JAODBW010000004.1"/>
</dbReference>
<dbReference type="EMBL" id="QEYI01000003">
    <property type="protein sequence ID" value="PWE21697.1"/>
    <property type="molecule type" value="Genomic_DNA"/>
</dbReference>
<dbReference type="PANTHER" id="PTHR47739">
    <property type="entry name" value="TRNA1(VAL) (ADENINE(37)-N6)-METHYLTRANSFERASE"/>
    <property type="match status" value="1"/>
</dbReference>
<protein>
    <submittedName>
        <fullName evidence="5">Methyltransferase</fullName>
    </submittedName>
</protein>
<feature type="domain" description="Methyltransferase small" evidence="3">
    <location>
        <begin position="24"/>
        <end position="159"/>
    </location>
</feature>
<dbReference type="EMBL" id="JAUQUR010000002">
    <property type="protein sequence ID" value="MDX4069181.1"/>
    <property type="molecule type" value="Genomic_DNA"/>
</dbReference>
<organism evidence="5 6">
    <name type="scientific">Aliarcobacter skirrowii</name>
    <dbReference type="NCBI Taxonomy" id="28200"/>
    <lineage>
        <taxon>Bacteria</taxon>
        <taxon>Pseudomonadati</taxon>
        <taxon>Campylobacterota</taxon>
        <taxon>Epsilonproteobacteria</taxon>
        <taxon>Campylobacterales</taxon>
        <taxon>Arcobacteraceae</taxon>
        <taxon>Aliarcobacter</taxon>
    </lineage>
</organism>
<dbReference type="InterPro" id="IPR029063">
    <property type="entry name" value="SAM-dependent_MTases_sf"/>
</dbReference>
<proteinExistence type="predicted"/>
<dbReference type="InterPro" id="IPR050210">
    <property type="entry name" value="tRNA_Adenine-N(6)_MTase"/>
</dbReference>
<dbReference type="InterPro" id="IPR002052">
    <property type="entry name" value="DNA_methylase_N6_adenine_CS"/>
</dbReference>
<dbReference type="CDD" id="cd02440">
    <property type="entry name" value="AdoMet_MTases"/>
    <property type="match status" value="1"/>
</dbReference>
<evidence type="ECO:0000313" key="6">
    <source>
        <dbReference type="Proteomes" id="UP000245014"/>
    </source>
</evidence>
<reference evidence="5 6" key="1">
    <citation type="submission" date="2018-05" db="EMBL/GenBank/DDBJ databases">
        <title>Antimicrobial susceptibility testing and genomic analysis of Arcobacter skirrowii strains and one Arcobacter butzleri isolated from German poultry farms.</title>
        <authorList>
            <person name="Haenel I."/>
            <person name="Hotzel H."/>
            <person name="Tomaso H."/>
            <person name="Busch A."/>
        </authorList>
    </citation>
    <scope>NUCLEOTIDE SEQUENCE [LARGE SCALE GENOMIC DNA]</scope>
    <source>
        <strain evidence="5">17-1208-2</strain>
        <strain evidence="6">v</strain>
    </source>
</reference>
<dbReference type="GeneID" id="61750979"/>
<keyword evidence="5" id="KW-0808">Transferase</keyword>
<dbReference type="Gene3D" id="3.40.50.150">
    <property type="entry name" value="Vaccinia Virus protein VP39"/>
    <property type="match status" value="1"/>
</dbReference>
<dbReference type="PANTHER" id="PTHR47739:SF1">
    <property type="entry name" value="TRNA1(VAL) (ADENINE(37)-N6)-METHYLTRANSFERASE"/>
    <property type="match status" value="1"/>
</dbReference>
<accession>A0A2U2C0Z4</accession>
<evidence type="ECO:0000259" key="3">
    <source>
        <dbReference type="Pfam" id="PF05175"/>
    </source>
</evidence>
<dbReference type="Proteomes" id="UP000245014">
    <property type="component" value="Unassembled WGS sequence"/>
</dbReference>
<dbReference type="GO" id="GO:0008757">
    <property type="term" value="F:S-adenosylmethionine-dependent methyltransferase activity"/>
    <property type="evidence" value="ECO:0007669"/>
    <property type="project" value="UniProtKB-ARBA"/>
</dbReference>
<comment type="caution">
    <text evidence="5">The sequence shown here is derived from an EMBL/GenBank/DDBJ whole genome shotgun (WGS) entry which is preliminary data.</text>
</comment>
<dbReference type="Proteomes" id="UP001283691">
    <property type="component" value="Unassembled WGS sequence"/>
</dbReference>
<evidence type="ECO:0000313" key="4">
    <source>
        <dbReference type="EMBL" id="MDX4069181.1"/>
    </source>
</evidence>
<keyword evidence="1 5" id="KW-0489">Methyltransferase</keyword>
<sequence length="238" mass="27536">MLLYQPINGYCYNSDTHFLFNFICKNLEKYKNISGELLDIGSGSGILGLLVAKKFSKLRLNQVEIQEIFQFFSNKNSSTNKIDSNMFCGSFFDIDFPIKFDYLVSNPPFYHSDVIKSENENLKIARYNSSMPLKNFIEKSSKILKPNGKLFFCYDAKQLSQIIIYLNEYRLNIESIQFVYPKKDSDANLVLIFAKKDSKSLLKVLPALIVFKKDSTFKNEIKKIYKNINTHSIKASIE</sequence>
<evidence type="ECO:0000256" key="1">
    <source>
        <dbReference type="ARBA" id="ARBA00022603"/>
    </source>
</evidence>
<dbReference type="InterPro" id="IPR007848">
    <property type="entry name" value="Small_mtfrase_dom"/>
</dbReference>
<dbReference type="GO" id="GO:0003676">
    <property type="term" value="F:nucleic acid binding"/>
    <property type="evidence" value="ECO:0007669"/>
    <property type="project" value="InterPro"/>
</dbReference>
<dbReference type="AlphaFoldDB" id="A0A2U2C0Z4"/>
<dbReference type="GO" id="GO:0032259">
    <property type="term" value="P:methylation"/>
    <property type="evidence" value="ECO:0007669"/>
    <property type="project" value="UniProtKB-KW"/>
</dbReference>
<reference evidence="4" key="2">
    <citation type="journal article" date="2023" name="Front. Microbiol.">
        <title>Genomic diversity and taxonomic marker for Arcobacter species.</title>
        <authorList>
            <person name="Zhou G."/>
            <person name="Gu Y."/>
            <person name="Wang H."/>
            <person name="Chen X."/>
            <person name="Zhang X."/>
            <person name="Shao Z."/>
            <person name="Yan X."/>
            <person name="Zhang J."/>
            <person name="Zhang M."/>
        </authorList>
    </citation>
    <scope>NUCLEOTIDE SEQUENCE</scope>
    <source>
        <strain evidence="4">BJSY19SF1-2</strain>
    </source>
</reference>
<evidence type="ECO:0000256" key="2">
    <source>
        <dbReference type="ARBA" id="ARBA00022691"/>
    </source>
</evidence>
<reference evidence="4" key="3">
    <citation type="submission" date="2023-07" db="EMBL/GenBank/DDBJ databases">
        <authorList>
            <person name="Zhang M."/>
            <person name="Zhou G."/>
        </authorList>
    </citation>
    <scope>NUCLEOTIDE SEQUENCE</scope>
    <source>
        <strain evidence="4">BJSY19SF1-2</strain>
    </source>
</reference>
<dbReference type="STRING" id="28200.GCA_001572935_01025"/>
<keyword evidence="2" id="KW-0949">S-adenosyl-L-methionine</keyword>
<name>A0A2U2C0Z4_9BACT</name>
<dbReference type="PROSITE" id="PS00092">
    <property type="entry name" value="N6_MTASE"/>
    <property type="match status" value="1"/>
</dbReference>
<dbReference type="GO" id="GO:0008170">
    <property type="term" value="F:N-methyltransferase activity"/>
    <property type="evidence" value="ECO:0007669"/>
    <property type="project" value="UniProtKB-ARBA"/>
</dbReference>
<dbReference type="SUPFAM" id="SSF53335">
    <property type="entry name" value="S-adenosyl-L-methionine-dependent methyltransferases"/>
    <property type="match status" value="1"/>
</dbReference>
<gene>
    <name evidence="5" type="ORF">DF188_05640</name>
    <name evidence="4" type="ORF">Q6A80_05510</name>
</gene>